<keyword evidence="4" id="KW-1185">Reference proteome</keyword>
<dbReference type="InterPro" id="IPR012373">
    <property type="entry name" value="Ferrdict_sens_TM"/>
</dbReference>
<reference evidence="3 4" key="1">
    <citation type="submission" date="2024-07" db="EMBL/GenBank/DDBJ databases">
        <title>Uliginosibacterium paludis KCTC:42655.</title>
        <authorList>
            <person name="Kim M.K."/>
        </authorList>
    </citation>
    <scope>NUCLEOTIDE SEQUENCE [LARGE SCALE GENOMIC DNA]</scope>
    <source>
        <strain evidence="3 4">KCTC 42655</strain>
    </source>
</reference>
<sequence length="330" mass="35866">MTTPAGQARSDAPLAAPILQRASLWMARLWADDASERDRAACAAWRAEHPDHERAWQCLQGIDGKLGSVPGELARQVLTRPQEPASPRRRTLMRMLGFGVVAAGAMRLASETPLWQQTLADASTGRGEVREMQLADGTRVVLGPETALDLRFGADERRLLLLRGEIMVTTGHERGSAYRPFRVAVAQGCVEALGTRFSVRAGDDEARVAVHEGMVQVSPDRCEGDPVLLGAGQGMRFTARTTGPVLPVAATDDAWTRGILLAENMSLQVLLAELGRYRQGLLRCDPAIAGLHVSGVFSLRDTDRALANLAAAMPIEVIYRTPYWVTVRAR</sequence>
<dbReference type="PANTHER" id="PTHR30273:SF2">
    <property type="entry name" value="PROTEIN FECR"/>
    <property type="match status" value="1"/>
</dbReference>
<dbReference type="RefSeq" id="WP_345927473.1">
    <property type="nucleotide sequence ID" value="NZ_JBDIVF010000004.1"/>
</dbReference>
<evidence type="ECO:0000313" key="4">
    <source>
        <dbReference type="Proteomes" id="UP001548590"/>
    </source>
</evidence>
<protein>
    <submittedName>
        <fullName evidence="3">FecR domain-containing protein</fullName>
    </submittedName>
</protein>
<dbReference type="EMBL" id="JBEWLZ010000012">
    <property type="protein sequence ID" value="MET1491456.1"/>
    <property type="molecule type" value="Genomic_DNA"/>
</dbReference>
<dbReference type="Pfam" id="PF04773">
    <property type="entry name" value="FecR"/>
    <property type="match status" value="1"/>
</dbReference>
<dbReference type="Pfam" id="PF16220">
    <property type="entry name" value="DUF4880"/>
    <property type="match status" value="1"/>
</dbReference>
<feature type="domain" description="FecR N-terminal" evidence="2">
    <location>
        <begin position="20"/>
        <end position="60"/>
    </location>
</feature>
<dbReference type="InterPro" id="IPR032623">
    <property type="entry name" value="FecR_N"/>
</dbReference>
<dbReference type="Proteomes" id="UP001548590">
    <property type="component" value="Unassembled WGS sequence"/>
</dbReference>
<proteinExistence type="predicted"/>
<accession>A0ABV2CU69</accession>
<dbReference type="InterPro" id="IPR006860">
    <property type="entry name" value="FecR"/>
</dbReference>
<comment type="caution">
    <text evidence="3">The sequence shown here is derived from an EMBL/GenBank/DDBJ whole genome shotgun (WGS) entry which is preliminary data.</text>
</comment>
<evidence type="ECO:0000259" key="1">
    <source>
        <dbReference type="Pfam" id="PF04773"/>
    </source>
</evidence>
<gene>
    <name evidence="3" type="ORF">ABVT11_16580</name>
</gene>
<feature type="domain" description="FecR protein" evidence="1">
    <location>
        <begin position="121"/>
        <end position="216"/>
    </location>
</feature>
<evidence type="ECO:0000313" key="3">
    <source>
        <dbReference type="EMBL" id="MET1491456.1"/>
    </source>
</evidence>
<name>A0ABV2CU69_9RHOO</name>
<evidence type="ECO:0000259" key="2">
    <source>
        <dbReference type="Pfam" id="PF16220"/>
    </source>
</evidence>
<dbReference type="PIRSF" id="PIRSF018266">
    <property type="entry name" value="FecR"/>
    <property type="match status" value="1"/>
</dbReference>
<dbReference type="PANTHER" id="PTHR30273">
    <property type="entry name" value="PERIPLASMIC SIGNAL SENSOR AND SIGMA FACTOR ACTIVATOR FECR-RELATED"/>
    <property type="match status" value="1"/>
</dbReference>
<dbReference type="Gene3D" id="2.60.120.1440">
    <property type="match status" value="1"/>
</dbReference>
<organism evidence="3 4">
    <name type="scientific">Uliginosibacterium paludis</name>
    <dbReference type="NCBI Taxonomy" id="1615952"/>
    <lineage>
        <taxon>Bacteria</taxon>
        <taxon>Pseudomonadati</taxon>
        <taxon>Pseudomonadota</taxon>
        <taxon>Betaproteobacteria</taxon>
        <taxon>Rhodocyclales</taxon>
        <taxon>Zoogloeaceae</taxon>
        <taxon>Uliginosibacterium</taxon>
    </lineage>
</organism>